<gene>
    <name evidence="2" type="ORF">MMUR_47560</name>
</gene>
<keyword evidence="3" id="KW-1185">Reference proteome</keyword>
<organism evidence="2 3">
    <name type="scientific">Mycolicibacterium murale</name>
    <dbReference type="NCBI Taxonomy" id="182220"/>
    <lineage>
        <taxon>Bacteria</taxon>
        <taxon>Bacillati</taxon>
        <taxon>Actinomycetota</taxon>
        <taxon>Actinomycetes</taxon>
        <taxon>Mycobacteriales</taxon>
        <taxon>Mycobacteriaceae</taxon>
        <taxon>Mycolicibacterium</taxon>
    </lineage>
</organism>
<evidence type="ECO:0000313" key="3">
    <source>
        <dbReference type="Proteomes" id="UP000465241"/>
    </source>
</evidence>
<sequence length="115" mass="13259">MNNDAISWELGQFFGAYFHQDFDMEADDWQGVVDMYVDDDPNAEHLRTLADEIDDLRQSRPEPELGRFLLDTAGCYYSPDPLPHRDWLGEVAHRLRQHADGIARNVAVQNTSEHT</sequence>
<reference evidence="2 3" key="1">
    <citation type="journal article" date="2019" name="Emerg. Microbes Infect.">
        <title>Comprehensive subspecies identification of 175 nontuberculous mycobacteria species based on 7547 genomic profiles.</title>
        <authorList>
            <person name="Matsumoto Y."/>
            <person name="Kinjo T."/>
            <person name="Motooka D."/>
            <person name="Nabeya D."/>
            <person name="Jung N."/>
            <person name="Uechi K."/>
            <person name="Horii T."/>
            <person name="Iida T."/>
            <person name="Fujita J."/>
            <person name="Nakamura S."/>
        </authorList>
    </citation>
    <scope>NUCLEOTIDE SEQUENCE [LARGE SCALE GENOMIC DNA]</scope>
    <source>
        <strain evidence="2 3">JCM 13392</strain>
    </source>
</reference>
<dbReference type="AlphaFoldDB" id="A0A7I9WTB6"/>
<dbReference type="InterPro" id="IPR041129">
    <property type="entry name" value="CdiI_2"/>
</dbReference>
<accession>A0A7I9WTB6</accession>
<evidence type="ECO:0000259" key="1">
    <source>
        <dbReference type="Pfam" id="PF18593"/>
    </source>
</evidence>
<proteinExistence type="predicted"/>
<protein>
    <recommendedName>
        <fullName evidence="1">CdiI immunity protein domain-containing protein</fullName>
    </recommendedName>
</protein>
<evidence type="ECO:0000313" key="2">
    <source>
        <dbReference type="EMBL" id="GFG60620.1"/>
    </source>
</evidence>
<dbReference type="Proteomes" id="UP000465241">
    <property type="component" value="Unassembled WGS sequence"/>
</dbReference>
<dbReference type="Pfam" id="PF18593">
    <property type="entry name" value="CdiI_2"/>
    <property type="match status" value="1"/>
</dbReference>
<comment type="caution">
    <text evidence="2">The sequence shown here is derived from an EMBL/GenBank/DDBJ whole genome shotgun (WGS) entry which is preliminary data.</text>
</comment>
<dbReference type="EMBL" id="BLKT01000003">
    <property type="protein sequence ID" value="GFG60620.1"/>
    <property type="molecule type" value="Genomic_DNA"/>
</dbReference>
<name>A0A7I9WTB6_9MYCO</name>
<feature type="domain" description="CdiI immunity protein" evidence="1">
    <location>
        <begin position="9"/>
        <end position="95"/>
    </location>
</feature>
<dbReference type="RefSeq" id="WP_193490669.1">
    <property type="nucleotide sequence ID" value="NZ_BAAAMC010000019.1"/>
</dbReference>